<dbReference type="SUPFAM" id="SSF53335">
    <property type="entry name" value="S-adenosyl-L-methionine-dependent methyltransferases"/>
    <property type="match status" value="1"/>
</dbReference>
<dbReference type="EMBL" id="JASNWA010000003">
    <property type="protein sequence ID" value="KAK3177880.1"/>
    <property type="molecule type" value="Genomic_DNA"/>
</dbReference>
<organism evidence="1 2">
    <name type="scientific">Lepraria neglecta</name>
    <dbReference type="NCBI Taxonomy" id="209136"/>
    <lineage>
        <taxon>Eukaryota</taxon>
        <taxon>Fungi</taxon>
        <taxon>Dikarya</taxon>
        <taxon>Ascomycota</taxon>
        <taxon>Pezizomycotina</taxon>
        <taxon>Lecanoromycetes</taxon>
        <taxon>OSLEUM clade</taxon>
        <taxon>Lecanoromycetidae</taxon>
        <taxon>Lecanorales</taxon>
        <taxon>Lecanorineae</taxon>
        <taxon>Stereocaulaceae</taxon>
        <taxon>Lepraria</taxon>
    </lineage>
</organism>
<keyword evidence="2" id="KW-1185">Reference proteome</keyword>
<dbReference type="AlphaFoldDB" id="A0AAE0DPE0"/>
<evidence type="ECO:0000313" key="2">
    <source>
        <dbReference type="Proteomes" id="UP001276659"/>
    </source>
</evidence>
<reference evidence="1" key="1">
    <citation type="submission" date="2022-11" db="EMBL/GenBank/DDBJ databases">
        <title>Chromosomal genome sequence assembly and mating type (MAT) locus characterization of the leprose asexual lichenized fungus Lepraria neglecta (Nyl.) Erichsen.</title>
        <authorList>
            <person name="Allen J.L."/>
            <person name="Pfeffer B."/>
        </authorList>
    </citation>
    <scope>NUCLEOTIDE SEQUENCE</scope>
    <source>
        <strain evidence="1">Allen 5258</strain>
    </source>
</reference>
<dbReference type="InterPro" id="IPR029063">
    <property type="entry name" value="SAM-dependent_MTases_sf"/>
</dbReference>
<evidence type="ECO:0000313" key="1">
    <source>
        <dbReference type="EMBL" id="KAK3177880.1"/>
    </source>
</evidence>
<proteinExistence type="predicted"/>
<dbReference type="Proteomes" id="UP001276659">
    <property type="component" value="Unassembled WGS sequence"/>
</dbReference>
<comment type="caution">
    <text evidence="1">The sequence shown here is derived from an EMBL/GenBank/DDBJ whole genome shotgun (WGS) entry which is preliminary data.</text>
</comment>
<sequence length="233" mass="26558">MSVMKYTFAAELQYKSHTDSAQLDGFDVDLTQAPPKQWLPSNVAMHKLDAFSPLPHDLVGKYDIVHLRLFVVLIKHNNPVPLLRNLIGMLKPNGYIQWDEHDHVSQKVVTADPAINPKTVQAVLDFVRPIDDMMGPRTWVSALGDIFAAQGLLRPRLYRFALPPELYRYDTDNVLSVYEEVSRKILDRRDKRDGEELRKLISVAYVDSQQGVAICHDKVVVVGQKPKEHHRGT</sequence>
<gene>
    <name evidence="1" type="ORF">OEA41_000012</name>
</gene>
<name>A0AAE0DPE0_9LECA</name>
<accession>A0AAE0DPE0</accession>
<protein>
    <submittedName>
        <fullName evidence="1">Uncharacterized protein</fullName>
    </submittedName>
</protein>